<dbReference type="RefSeq" id="WP_289830198.1">
    <property type="nucleotide sequence ID" value="NZ_JAUEDK010000019.1"/>
</dbReference>
<keyword evidence="1" id="KW-0472">Membrane</keyword>
<keyword evidence="3" id="KW-1185">Reference proteome</keyword>
<dbReference type="Proteomes" id="UP001168540">
    <property type="component" value="Unassembled WGS sequence"/>
</dbReference>
<organism evidence="2 3">
    <name type="scientific">Crenobacter oryzisoli</name>
    <dbReference type="NCBI Taxonomy" id="3056844"/>
    <lineage>
        <taxon>Bacteria</taxon>
        <taxon>Pseudomonadati</taxon>
        <taxon>Pseudomonadota</taxon>
        <taxon>Betaproteobacteria</taxon>
        <taxon>Neisseriales</taxon>
        <taxon>Neisseriaceae</taxon>
        <taxon>Crenobacter</taxon>
    </lineage>
</organism>
<sequence length="41" mass="4425">MNLSDLTPSLLAMAVWQRLLWAALVLTGLWAVVGWALEGSA</sequence>
<reference evidence="2" key="1">
    <citation type="submission" date="2023-06" db="EMBL/GenBank/DDBJ databases">
        <authorList>
            <person name="Zhang S."/>
        </authorList>
    </citation>
    <scope>NUCLEOTIDE SEQUENCE</scope>
    <source>
        <strain evidence="2">SG2303</strain>
    </source>
</reference>
<evidence type="ECO:0000313" key="3">
    <source>
        <dbReference type="Proteomes" id="UP001168540"/>
    </source>
</evidence>
<name>A0ABT7XP48_9NEIS</name>
<evidence type="ECO:0000313" key="2">
    <source>
        <dbReference type="EMBL" id="MDN0075567.1"/>
    </source>
</evidence>
<dbReference type="EMBL" id="JAUEDK010000019">
    <property type="protein sequence ID" value="MDN0075567.1"/>
    <property type="molecule type" value="Genomic_DNA"/>
</dbReference>
<comment type="caution">
    <text evidence="2">The sequence shown here is derived from an EMBL/GenBank/DDBJ whole genome shotgun (WGS) entry which is preliminary data.</text>
</comment>
<evidence type="ECO:0000256" key="1">
    <source>
        <dbReference type="SAM" id="Phobius"/>
    </source>
</evidence>
<keyword evidence="1" id="KW-0812">Transmembrane</keyword>
<accession>A0ABT7XP48</accession>
<protein>
    <submittedName>
        <fullName evidence="2">Uncharacterized protein</fullName>
    </submittedName>
</protein>
<proteinExistence type="predicted"/>
<gene>
    <name evidence="2" type="ORF">QU481_11750</name>
</gene>
<feature type="transmembrane region" description="Helical" evidence="1">
    <location>
        <begin position="20"/>
        <end position="37"/>
    </location>
</feature>
<keyword evidence="1" id="KW-1133">Transmembrane helix</keyword>